<organism evidence="2 3">
    <name type="scientific">Vagococcus silagei</name>
    <dbReference type="NCBI Taxonomy" id="2508885"/>
    <lineage>
        <taxon>Bacteria</taxon>
        <taxon>Bacillati</taxon>
        <taxon>Bacillota</taxon>
        <taxon>Bacilli</taxon>
        <taxon>Lactobacillales</taxon>
        <taxon>Enterococcaceae</taxon>
        <taxon>Vagococcus</taxon>
    </lineage>
</organism>
<dbReference type="GO" id="GO:0016740">
    <property type="term" value="F:transferase activity"/>
    <property type="evidence" value="ECO:0007669"/>
    <property type="project" value="UniProtKB-KW"/>
</dbReference>
<dbReference type="PANTHER" id="PTHR48094:SF19">
    <property type="entry name" value="DJ-1_PFPI DOMAIN-CONTAINING PROTEIN"/>
    <property type="match status" value="1"/>
</dbReference>
<gene>
    <name evidence="2" type="ORF">ESZ54_10425</name>
</gene>
<dbReference type="SUPFAM" id="SSF52317">
    <property type="entry name" value="Class I glutamine amidotransferase-like"/>
    <property type="match status" value="1"/>
</dbReference>
<keyword evidence="3" id="KW-1185">Reference proteome</keyword>
<dbReference type="Gene3D" id="3.40.50.880">
    <property type="match status" value="1"/>
</dbReference>
<keyword evidence="2" id="KW-0808">Transferase</keyword>
<dbReference type="GO" id="GO:0005737">
    <property type="term" value="C:cytoplasm"/>
    <property type="evidence" value="ECO:0007669"/>
    <property type="project" value="TreeGrafter"/>
</dbReference>
<dbReference type="OrthoDB" id="6003696at2"/>
<name>A0A4S3B730_9ENTE</name>
<comment type="caution">
    <text evidence="2">The sequence shown here is derived from an EMBL/GenBank/DDBJ whole genome shotgun (WGS) entry which is preliminary data.</text>
</comment>
<evidence type="ECO:0000313" key="3">
    <source>
        <dbReference type="Proteomes" id="UP000310506"/>
    </source>
</evidence>
<sequence length="196" mass="22247">MKTAIIFILENYADWEGAYLMSQLNQNPAWEVKTASLKKEIKSIGGLRTKVDYLLSEIPANIDLFVMIGGNAWHLENQVLVDKINEFLSQNVTVGAICGAVDFLAKNGLLAQYKHTGNSVYLWQDFTMYQNSEEFVEVQAIRDKNLITANGTAALDFTELVLSAVEFDTADNIEKTIYMYRFGYYAYCEKYGNPYL</sequence>
<dbReference type="InterPro" id="IPR029062">
    <property type="entry name" value="Class_I_gatase-like"/>
</dbReference>
<dbReference type="PANTHER" id="PTHR48094">
    <property type="entry name" value="PROTEIN/NUCLEIC ACID DEGLYCASE DJ-1-RELATED"/>
    <property type="match status" value="1"/>
</dbReference>
<dbReference type="InterPro" id="IPR002818">
    <property type="entry name" value="DJ-1/PfpI"/>
</dbReference>
<evidence type="ECO:0000313" key="2">
    <source>
        <dbReference type="EMBL" id="THB60485.1"/>
    </source>
</evidence>
<dbReference type="Proteomes" id="UP000310506">
    <property type="component" value="Unassembled WGS sequence"/>
</dbReference>
<dbReference type="CDD" id="cd03140">
    <property type="entry name" value="GATase1_PfpI_3"/>
    <property type="match status" value="1"/>
</dbReference>
<feature type="domain" description="DJ-1/PfpI" evidence="1">
    <location>
        <begin position="2"/>
        <end position="162"/>
    </location>
</feature>
<dbReference type="Pfam" id="PF01965">
    <property type="entry name" value="DJ-1_PfpI"/>
    <property type="match status" value="1"/>
</dbReference>
<proteinExistence type="predicted"/>
<accession>A0A4S3B730</accession>
<evidence type="ECO:0000259" key="1">
    <source>
        <dbReference type="Pfam" id="PF01965"/>
    </source>
</evidence>
<dbReference type="InterPro" id="IPR050325">
    <property type="entry name" value="Prot/Nucl_acid_deglycase"/>
</dbReference>
<dbReference type="RefSeq" id="WP_136137600.1">
    <property type="nucleotide sequence ID" value="NZ_SDGV01000023.1"/>
</dbReference>
<dbReference type="EMBL" id="SDGV01000023">
    <property type="protein sequence ID" value="THB60485.1"/>
    <property type="molecule type" value="Genomic_DNA"/>
</dbReference>
<keyword evidence="2" id="KW-0315">Glutamine amidotransferase</keyword>
<protein>
    <submittedName>
        <fullName evidence="2">Glutamine amidotransferase</fullName>
    </submittedName>
</protein>
<reference evidence="2 3" key="1">
    <citation type="submission" date="2019-01" db="EMBL/GenBank/DDBJ databases">
        <title>Vagococcus silagei sp. nov. isolated from brewer's grain.</title>
        <authorList>
            <person name="Guu J.-R."/>
        </authorList>
    </citation>
    <scope>NUCLEOTIDE SEQUENCE [LARGE SCALE GENOMIC DNA]</scope>
    <source>
        <strain evidence="2 3">2B-2</strain>
    </source>
</reference>
<dbReference type="AlphaFoldDB" id="A0A4S3B730"/>